<dbReference type="GO" id="GO:0046677">
    <property type="term" value="P:response to antibiotic"/>
    <property type="evidence" value="ECO:0007669"/>
    <property type="project" value="UniProtKB-UniRule"/>
</dbReference>
<dbReference type="Proteomes" id="UP000663929">
    <property type="component" value="Chromosome"/>
</dbReference>
<feature type="modified residue" description="N6-carboxylysine" evidence="7">
    <location>
        <position position="73"/>
    </location>
</feature>
<evidence type="ECO:0000256" key="8">
    <source>
        <dbReference type="RuleBase" id="RU361140"/>
    </source>
</evidence>
<dbReference type="GO" id="GO:0017001">
    <property type="term" value="P:antibiotic catabolic process"/>
    <property type="evidence" value="ECO:0007669"/>
    <property type="project" value="InterPro"/>
</dbReference>
<dbReference type="InterPro" id="IPR012338">
    <property type="entry name" value="Beta-lactam/transpept-like"/>
</dbReference>
<dbReference type="GO" id="GO:0008658">
    <property type="term" value="F:penicillin binding"/>
    <property type="evidence" value="ECO:0007669"/>
    <property type="project" value="InterPro"/>
</dbReference>
<dbReference type="InterPro" id="IPR001460">
    <property type="entry name" value="PCN-bd_Tpept"/>
</dbReference>
<dbReference type="InterPro" id="IPR002137">
    <property type="entry name" value="Beta-lactam_class-D_AS"/>
</dbReference>
<evidence type="ECO:0000256" key="3">
    <source>
        <dbReference type="ARBA" id="ARBA00012865"/>
    </source>
</evidence>
<dbReference type="EMBL" id="CP071793">
    <property type="protein sequence ID" value="QTD47598.1"/>
    <property type="molecule type" value="Genomic_DNA"/>
</dbReference>
<evidence type="ECO:0000256" key="2">
    <source>
        <dbReference type="ARBA" id="ARBA00007898"/>
    </source>
</evidence>
<keyword evidence="4 9" id="KW-0732">Signal</keyword>
<feature type="active site" description="Acyl-ester intermediate" evidence="7">
    <location>
        <position position="70"/>
    </location>
</feature>
<dbReference type="GO" id="GO:0005886">
    <property type="term" value="C:plasma membrane"/>
    <property type="evidence" value="ECO:0007669"/>
    <property type="project" value="TreeGrafter"/>
</dbReference>
<reference evidence="11" key="1">
    <citation type="submission" date="2021-03" db="EMBL/GenBank/DDBJ databases">
        <title>Acanthopleuribacteraceae sp. M133.</title>
        <authorList>
            <person name="Wang G."/>
        </authorList>
    </citation>
    <scope>NUCLEOTIDE SEQUENCE</scope>
    <source>
        <strain evidence="11">M133</strain>
    </source>
</reference>
<keyword evidence="5 8" id="KW-0378">Hydrolase</keyword>
<dbReference type="RefSeq" id="WP_237377267.1">
    <property type="nucleotide sequence ID" value="NZ_CP071793.1"/>
</dbReference>
<comment type="catalytic activity">
    <reaction evidence="1 8">
        <text>a beta-lactam + H2O = a substituted beta-amino acid</text>
        <dbReference type="Rhea" id="RHEA:20401"/>
        <dbReference type="ChEBI" id="CHEBI:15377"/>
        <dbReference type="ChEBI" id="CHEBI:35627"/>
        <dbReference type="ChEBI" id="CHEBI:140347"/>
        <dbReference type="EC" id="3.5.2.6"/>
    </reaction>
</comment>
<dbReference type="Gene3D" id="3.40.710.10">
    <property type="entry name" value="DD-peptidase/beta-lactamase superfamily"/>
    <property type="match status" value="1"/>
</dbReference>
<sequence length="273" mass="31548">MKPIFHSILAVLAATCFPLQASETHRTLPSPDFAKIFENHQATFVMKELESGQMWRFNDEALDRGCLPCSTFKIPHSIIGLELGILQDADTKIKRDPLKFPAEDWWPRSWERSPATLRQAMKHSIVWYYRTLAGHVGPKRMQQWLTKFDYGNGDFSAGPDIFWIKGDFAISPNEQLDFMERFYREKLGVSEKTTAILKDVLVLDNQKDYRFSGKTGLCTMPDKKKVGWLVGYLERGPRTFVYVLKLEGDTFDQIKHARIELVKAVLRHMNLMS</sequence>
<dbReference type="PANTHER" id="PTHR30627">
    <property type="entry name" value="PEPTIDOGLYCAN D,D-TRANSPEPTIDASE"/>
    <property type="match status" value="1"/>
</dbReference>
<gene>
    <name evidence="11" type="ORF">J3U87_18560</name>
</gene>
<feature type="chain" id="PRO_5035146909" description="Beta-lactamase" evidence="9">
    <location>
        <begin position="22"/>
        <end position="273"/>
    </location>
</feature>
<evidence type="ECO:0000256" key="9">
    <source>
        <dbReference type="SAM" id="SignalP"/>
    </source>
</evidence>
<dbReference type="InterPro" id="IPR050515">
    <property type="entry name" value="Beta-lactam/transpept"/>
</dbReference>
<evidence type="ECO:0000256" key="4">
    <source>
        <dbReference type="ARBA" id="ARBA00022729"/>
    </source>
</evidence>
<dbReference type="GO" id="GO:0071555">
    <property type="term" value="P:cell wall organization"/>
    <property type="evidence" value="ECO:0007669"/>
    <property type="project" value="TreeGrafter"/>
</dbReference>
<evidence type="ECO:0000313" key="11">
    <source>
        <dbReference type="EMBL" id="QTD47598.1"/>
    </source>
</evidence>
<comment type="similarity">
    <text evidence="2 8">Belongs to the class-D beta-lactamase family.</text>
</comment>
<keyword evidence="12" id="KW-1185">Reference proteome</keyword>
<dbReference type="Pfam" id="PF00905">
    <property type="entry name" value="Transpeptidase"/>
    <property type="match status" value="1"/>
</dbReference>
<dbReference type="PROSITE" id="PS00337">
    <property type="entry name" value="BETA_LACTAMASE_D"/>
    <property type="match status" value="1"/>
</dbReference>
<evidence type="ECO:0000256" key="6">
    <source>
        <dbReference type="ARBA" id="ARBA00023251"/>
    </source>
</evidence>
<evidence type="ECO:0000259" key="10">
    <source>
        <dbReference type="Pfam" id="PF00905"/>
    </source>
</evidence>
<keyword evidence="6 8" id="KW-0046">Antibiotic resistance</keyword>
<dbReference type="AlphaFoldDB" id="A0A8A4TFW2"/>
<accession>A0A8A4TFW2</accession>
<feature type="domain" description="Penicillin-binding protein transpeptidase" evidence="10">
    <location>
        <begin position="56"/>
        <end position="253"/>
    </location>
</feature>
<evidence type="ECO:0000256" key="1">
    <source>
        <dbReference type="ARBA" id="ARBA00001526"/>
    </source>
</evidence>
<dbReference type="PANTHER" id="PTHR30627:SF6">
    <property type="entry name" value="BETA-LACTAMASE YBXI-RELATED"/>
    <property type="match status" value="1"/>
</dbReference>
<evidence type="ECO:0000256" key="5">
    <source>
        <dbReference type="ARBA" id="ARBA00022801"/>
    </source>
</evidence>
<organism evidence="11 12">
    <name type="scientific">Sulfidibacter corallicola</name>
    <dbReference type="NCBI Taxonomy" id="2818388"/>
    <lineage>
        <taxon>Bacteria</taxon>
        <taxon>Pseudomonadati</taxon>
        <taxon>Acidobacteriota</taxon>
        <taxon>Holophagae</taxon>
        <taxon>Acanthopleuribacterales</taxon>
        <taxon>Acanthopleuribacteraceae</taxon>
        <taxon>Sulfidibacter</taxon>
    </lineage>
</organism>
<evidence type="ECO:0000313" key="12">
    <source>
        <dbReference type="Proteomes" id="UP000663929"/>
    </source>
</evidence>
<dbReference type="SUPFAM" id="SSF56601">
    <property type="entry name" value="beta-lactamase/transpeptidase-like"/>
    <property type="match status" value="1"/>
</dbReference>
<proteinExistence type="inferred from homology"/>
<feature type="signal peptide" evidence="9">
    <location>
        <begin position="1"/>
        <end position="21"/>
    </location>
</feature>
<name>A0A8A4TFW2_SULCO</name>
<protein>
    <recommendedName>
        <fullName evidence="3 8">Beta-lactamase</fullName>
        <ecNumber evidence="3 8">3.5.2.6</ecNumber>
    </recommendedName>
</protein>
<dbReference type="KEGG" id="scor:J3U87_18560"/>
<evidence type="ECO:0000256" key="7">
    <source>
        <dbReference type="PIRSR" id="PIRSR602137-50"/>
    </source>
</evidence>
<dbReference type="GO" id="GO:0008800">
    <property type="term" value="F:beta-lactamase activity"/>
    <property type="evidence" value="ECO:0007669"/>
    <property type="project" value="UniProtKB-UniRule"/>
</dbReference>
<dbReference type="EC" id="3.5.2.6" evidence="3 8"/>